<keyword evidence="2" id="KW-1185">Reference proteome</keyword>
<sequence>MESEGAGLSSRDGDANETASRSVQWEVYVFWRELSVIVSLKRRCPDDEEPEDNGEEHFRTRPSGIPLRKRIFRHLLALFILSSNVAERIVENTYFPQLLVPTVKEHLIGRNTIGRDIVKLWHSNREDLKFPLGRHIASGGMISLTLVQVVDVRWLLSDG</sequence>
<evidence type="ECO:0000313" key="1">
    <source>
        <dbReference type="EMBL" id="KAA8911388.1"/>
    </source>
</evidence>
<dbReference type="EMBL" id="VXIS01000036">
    <property type="protein sequence ID" value="KAA8911388.1"/>
    <property type="molecule type" value="Genomic_DNA"/>
</dbReference>
<reference evidence="1 2" key="1">
    <citation type="submission" date="2019-09" db="EMBL/GenBank/DDBJ databases">
        <title>Draft genome of the ectomycorrhizal ascomycete Sphaerosporella brunnea.</title>
        <authorList>
            <consortium name="DOE Joint Genome Institute"/>
            <person name="Benucci G.M."/>
            <person name="Marozzi G."/>
            <person name="Antonielli L."/>
            <person name="Sanchez S."/>
            <person name="Marco P."/>
            <person name="Wang X."/>
            <person name="Falini L.B."/>
            <person name="Barry K."/>
            <person name="Haridas S."/>
            <person name="Lipzen A."/>
            <person name="Labutti K."/>
            <person name="Grigoriev I.V."/>
            <person name="Murat C."/>
            <person name="Martin F."/>
            <person name="Albertini E."/>
            <person name="Donnini D."/>
            <person name="Bonito G."/>
        </authorList>
    </citation>
    <scope>NUCLEOTIDE SEQUENCE [LARGE SCALE GENOMIC DNA]</scope>
    <source>
        <strain evidence="1 2">Sb_GMNB300</strain>
    </source>
</reference>
<gene>
    <name evidence="1" type="ORF">FN846DRAFT_887833</name>
</gene>
<comment type="caution">
    <text evidence="1">The sequence shown here is derived from an EMBL/GenBank/DDBJ whole genome shotgun (WGS) entry which is preliminary data.</text>
</comment>
<name>A0A5J5F5N6_9PEZI</name>
<accession>A0A5J5F5N6</accession>
<dbReference type="OrthoDB" id="1607513at2759"/>
<organism evidence="1 2">
    <name type="scientific">Sphaerosporella brunnea</name>
    <dbReference type="NCBI Taxonomy" id="1250544"/>
    <lineage>
        <taxon>Eukaryota</taxon>
        <taxon>Fungi</taxon>
        <taxon>Dikarya</taxon>
        <taxon>Ascomycota</taxon>
        <taxon>Pezizomycotina</taxon>
        <taxon>Pezizomycetes</taxon>
        <taxon>Pezizales</taxon>
        <taxon>Pyronemataceae</taxon>
        <taxon>Sphaerosporella</taxon>
    </lineage>
</organism>
<dbReference type="AlphaFoldDB" id="A0A5J5F5N6"/>
<dbReference type="InParanoid" id="A0A5J5F5N6"/>
<evidence type="ECO:0000313" key="2">
    <source>
        <dbReference type="Proteomes" id="UP000326924"/>
    </source>
</evidence>
<protein>
    <submittedName>
        <fullName evidence="1">Uncharacterized protein</fullName>
    </submittedName>
</protein>
<dbReference type="Proteomes" id="UP000326924">
    <property type="component" value="Unassembled WGS sequence"/>
</dbReference>
<proteinExistence type="predicted"/>